<dbReference type="PANTHER" id="PTHR10157:SF23">
    <property type="entry name" value="MOXD1 HOMOLOG 1"/>
    <property type="match status" value="1"/>
</dbReference>
<feature type="compositionally biased region" description="Polar residues" evidence="1">
    <location>
        <begin position="340"/>
        <end position="355"/>
    </location>
</feature>
<evidence type="ECO:0000313" key="2">
    <source>
        <dbReference type="EMBL" id="KAJ7374554.1"/>
    </source>
</evidence>
<name>A0A9W9Z557_9CNID</name>
<dbReference type="GO" id="GO:0004500">
    <property type="term" value="F:dopamine beta-monooxygenase activity"/>
    <property type="evidence" value="ECO:0007669"/>
    <property type="project" value="InterPro"/>
</dbReference>
<dbReference type="GO" id="GO:0042420">
    <property type="term" value="P:dopamine catabolic process"/>
    <property type="evidence" value="ECO:0007669"/>
    <property type="project" value="TreeGrafter"/>
</dbReference>
<dbReference type="GO" id="GO:0006589">
    <property type="term" value="P:octopamine biosynthetic process"/>
    <property type="evidence" value="ECO:0007669"/>
    <property type="project" value="TreeGrafter"/>
</dbReference>
<organism evidence="2 3">
    <name type="scientific">Desmophyllum pertusum</name>
    <dbReference type="NCBI Taxonomy" id="174260"/>
    <lineage>
        <taxon>Eukaryota</taxon>
        <taxon>Metazoa</taxon>
        <taxon>Cnidaria</taxon>
        <taxon>Anthozoa</taxon>
        <taxon>Hexacorallia</taxon>
        <taxon>Scleractinia</taxon>
        <taxon>Caryophylliina</taxon>
        <taxon>Caryophylliidae</taxon>
        <taxon>Desmophyllum</taxon>
    </lineage>
</organism>
<dbReference type="GO" id="GO:0005507">
    <property type="term" value="F:copper ion binding"/>
    <property type="evidence" value="ECO:0007669"/>
    <property type="project" value="TreeGrafter"/>
</dbReference>
<evidence type="ECO:0000256" key="1">
    <source>
        <dbReference type="SAM" id="MobiDB-lite"/>
    </source>
</evidence>
<reference evidence="2" key="1">
    <citation type="submission" date="2023-01" db="EMBL/GenBank/DDBJ databases">
        <title>Genome assembly of the deep-sea coral Lophelia pertusa.</title>
        <authorList>
            <person name="Herrera S."/>
            <person name="Cordes E."/>
        </authorList>
    </citation>
    <scope>NUCLEOTIDE SEQUENCE</scope>
    <source>
        <strain evidence="2">USNM1676648</strain>
        <tissue evidence="2">Polyp</tissue>
    </source>
</reference>
<sequence>MDRLWNLQRSRQNGRSDIVIGWVKDGKPYFKEGTTKLIYAFHKTILPLEMTSTARSKSRGARNSSVESTTTYSYRVFEFPKLQKDDIIQIDPIIQEGNEGVVIICYFYECSDVSRGAIKLGRQYVSPTCPLLYLDASFYYPDTWDLPSDTRQSKIAVLEIHYDNNKQKPGHEKVQHCQEEESGYFRHFFNTHLAGRAAYNSTCQERSRTSRDHHETIIMTSTSRVPNPPSGWSDKLASDYVKVIKTLTRFTHIAEGRNSNPLPGLGKKSVVSKTVIDHPLESESQCEENSCDKLTSMQSCIYGSGFCVALFLAFTDERAAWYTVIFPSLVPSPLASRLPNQPELNRTQSHQNQYQPFHFIKRNKQKNAPKI</sequence>
<dbReference type="AlphaFoldDB" id="A0A9W9Z557"/>
<evidence type="ECO:0000313" key="3">
    <source>
        <dbReference type="Proteomes" id="UP001163046"/>
    </source>
</evidence>
<keyword evidence="3" id="KW-1185">Reference proteome</keyword>
<dbReference type="Proteomes" id="UP001163046">
    <property type="component" value="Unassembled WGS sequence"/>
</dbReference>
<gene>
    <name evidence="2" type="ORF">OS493_004892</name>
</gene>
<comment type="caution">
    <text evidence="2">The sequence shown here is derived from an EMBL/GenBank/DDBJ whole genome shotgun (WGS) entry which is preliminary data.</text>
</comment>
<proteinExistence type="predicted"/>
<dbReference type="GO" id="GO:0042421">
    <property type="term" value="P:norepinephrine biosynthetic process"/>
    <property type="evidence" value="ECO:0007669"/>
    <property type="project" value="TreeGrafter"/>
</dbReference>
<feature type="region of interest" description="Disordered" evidence="1">
    <location>
        <begin position="340"/>
        <end position="371"/>
    </location>
</feature>
<accession>A0A9W9Z557</accession>
<protein>
    <submittedName>
        <fullName evidence="2">Uncharacterized protein</fullName>
    </submittedName>
</protein>
<dbReference type="GO" id="GO:0030667">
    <property type="term" value="C:secretory granule membrane"/>
    <property type="evidence" value="ECO:0007669"/>
    <property type="project" value="TreeGrafter"/>
</dbReference>
<dbReference type="GO" id="GO:0005615">
    <property type="term" value="C:extracellular space"/>
    <property type="evidence" value="ECO:0007669"/>
    <property type="project" value="TreeGrafter"/>
</dbReference>
<dbReference type="InterPro" id="IPR000945">
    <property type="entry name" value="DBH-like"/>
</dbReference>
<dbReference type="PANTHER" id="PTHR10157">
    <property type="entry name" value="DOPAMINE BETA HYDROXYLASE RELATED"/>
    <property type="match status" value="1"/>
</dbReference>
<dbReference type="EMBL" id="MU826827">
    <property type="protein sequence ID" value="KAJ7374554.1"/>
    <property type="molecule type" value="Genomic_DNA"/>
</dbReference>
<feature type="compositionally biased region" description="Basic residues" evidence="1">
    <location>
        <begin position="359"/>
        <end position="371"/>
    </location>
</feature>